<dbReference type="EMBL" id="CCKQ01011785">
    <property type="protein sequence ID" value="CDW83358.1"/>
    <property type="molecule type" value="Genomic_DNA"/>
</dbReference>
<keyword evidence="8 9" id="KW-0968">Cytoplasmic vesicle</keyword>
<feature type="compositionally biased region" description="Low complexity" evidence="10">
    <location>
        <begin position="657"/>
        <end position="671"/>
    </location>
</feature>
<keyword evidence="13" id="KW-1185">Reference proteome</keyword>
<feature type="domain" description="GAE" evidence="11">
    <location>
        <begin position="752"/>
        <end position="869"/>
    </location>
</feature>
<dbReference type="Gene3D" id="2.60.40.1230">
    <property type="match status" value="1"/>
</dbReference>
<keyword evidence="4 9" id="KW-0813">Transport</keyword>
<dbReference type="SUPFAM" id="SSF49348">
    <property type="entry name" value="Clathrin adaptor appendage domain"/>
    <property type="match status" value="1"/>
</dbReference>
<dbReference type="InterPro" id="IPR011989">
    <property type="entry name" value="ARM-like"/>
</dbReference>
<dbReference type="PANTHER" id="PTHR22780">
    <property type="entry name" value="ADAPTIN, ALPHA/GAMMA/EPSILON"/>
    <property type="match status" value="1"/>
</dbReference>
<keyword evidence="6 9" id="KW-0333">Golgi apparatus</keyword>
<dbReference type="GO" id="GO:0030121">
    <property type="term" value="C:AP-1 adaptor complex"/>
    <property type="evidence" value="ECO:0007669"/>
    <property type="project" value="InterPro"/>
</dbReference>
<comment type="subcellular location">
    <subcellularLocation>
        <location evidence="1">Cytoplasmic vesicle membrane</location>
    </subcellularLocation>
    <subcellularLocation>
        <location evidence="2">Golgi apparatus</location>
    </subcellularLocation>
</comment>
<sequence length="871" mass="98518">MSNLKLREVIKQIRSCKTAAEERAVISKESALIRNAFKEKECEHRNRNIAKLLFFNLLGYPTHFGQIECIKLVAQANYTEKRIGYLGLSQLLDESSDILMMVTNQIKKDLNEKGNNALVSLGLTAIAEISTEHMCRELYPEVKRLMKSSSPYIKQKAVLAAIRTVKNIPDTIEDFLEIIDQLIYDKSQSVLLATTTLMVEILRVDESYIKSFRKYVATLVRILKNLLMSGYNPEYEISGVKDPFLQVRVLQLLRRLGEKNSEASDEMSDILAQIATNTEQTKNPGNSVLSECVRTIMGIEASQGLRVLGINILGRFLMNRENNVRFVALQALQQVVDIDYNAVKRHQATITDCLKDHDLVIKKKALDLLYKITNQTNVKSIVKELVNYLLIADNEFKKELSNKICMACEKYAPNKKWHIDTVIKVLTLSEGHVREEFISQIITVIATTPDLHQYSVAKAYYAMKENLNQIGMVQLGIWLVGEFGEMLVNGQAKDPDNNPIIVDEDEIIEVYEKILEDHNKKGERSDTVICWALTALSKLTIRLKSIQAKVQEITNSYTTHMNVEIQQRACEFIQLFDHNWDEERVGIFEPIPFKGDENMLVDATNRPIFDDEDGERDVAPSNDTADRKAPKAKVEQQITQSDNMIDLDSILSGGYNQPQNQQQNAQQSAPSGNLIDNLLDVFSTPTQQVQQISQQQMSQSNNLLSGIDDLIGFSSTPIVNNQVQQNTNQMFGINDMFGGFQSQPILQQQQQQQPQQFVAYEDGNIKIGFTFAKEDQSTHLIKAYFSNKVPQNLAGINLQIAVQKYMKLSILPATSSDLQPLIQNGITQDIKIQNSMEGQKPLALKIRVLYTLTQTGQQVNETKVINSLPTN</sequence>
<dbReference type="Proteomes" id="UP000039865">
    <property type="component" value="Unassembled WGS sequence"/>
</dbReference>
<evidence type="ECO:0000313" key="12">
    <source>
        <dbReference type="EMBL" id="CDW83358.1"/>
    </source>
</evidence>
<evidence type="ECO:0000256" key="2">
    <source>
        <dbReference type="ARBA" id="ARBA00004555"/>
    </source>
</evidence>
<evidence type="ECO:0000256" key="6">
    <source>
        <dbReference type="ARBA" id="ARBA00023034"/>
    </source>
</evidence>
<dbReference type="GO" id="GO:0016192">
    <property type="term" value="P:vesicle-mediated transport"/>
    <property type="evidence" value="ECO:0007669"/>
    <property type="project" value="InterPro"/>
</dbReference>
<accession>A0A078AR52</accession>
<evidence type="ECO:0000259" key="11">
    <source>
        <dbReference type="PROSITE" id="PS50180"/>
    </source>
</evidence>
<dbReference type="Pfam" id="PF02883">
    <property type="entry name" value="Alpha_adaptinC2"/>
    <property type="match status" value="1"/>
</dbReference>
<dbReference type="Gene3D" id="1.25.10.10">
    <property type="entry name" value="Leucine-rich Repeat Variant"/>
    <property type="match status" value="1"/>
</dbReference>
<evidence type="ECO:0000256" key="4">
    <source>
        <dbReference type="ARBA" id="ARBA00022448"/>
    </source>
</evidence>
<dbReference type="OrthoDB" id="28053at2759"/>
<dbReference type="GO" id="GO:0006886">
    <property type="term" value="P:intracellular protein transport"/>
    <property type="evidence" value="ECO:0007669"/>
    <property type="project" value="UniProtKB-UniRule"/>
</dbReference>
<keyword evidence="7 9" id="KW-0472">Membrane</keyword>
<dbReference type="SUPFAM" id="SSF48371">
    <property type="entry name" value="ARM repeat"/>
    <property type="match status" value="1"/>
</dbReference>
<evidence type="ECO:0000256" key="10">
    <source>
        <dbReference type="SAM" id="MobiDB-lite"/>
    </source>
</evidence>
<evidence type="ECO:0000256" key="5">
    <source>
        <dbReference type="ARBA" id="ARBA00022927"/>
    </source>
</evidence>
<evidence type="ECO:0000256" key="1">
    <source>
        <dbReference type="ARBA" id="ARBA00004156"/>
    </source>
</evidence>
<dbReference type="InterPro" id="IPR050840">
    <property type="entry name" value="Adaptor_Complx_Large_Subunit"/>
</dbReference>
<name>A0A078AR52_STYLE</name>
<feature type="region of interest" description="Disordered" evidence="10">
    <location>
        <begin position="649"/>
        <end position="672"/>
    </location>
</feature>
<gene>
    <name evidence="12" type="primary">Contig15517.g16538</name>
    <name evidence="12" type="ORF">STYLEM_12402</name>
</gene>
<proteinExistence type="inferred from homology"/>
<protein>
    <recommendedName>
        <fullName evidence="9">AP-1 complex subunit gamma</fullName>
    </recommendedName>
</protein>
<dbReference type="PROSITE" id="PS50180">
    <property type="entry name" value="GAE"/>
    <property type="match status" value="1"/>
</dbReference>
<dbReference type="InterPro" id="IPR013041">
    <property type="entry name" value="Clathrin_app_Ig-like_sf"/>
</dbReference>
<evidence type="ECO:0000256" key="3">
    <source>
        <dbReference type="ARBA" id="ARBA00006613"/>
    </source>
</evidence>
<evidence type="ECO:0000256" key="8">
    <source>
        <dbReference type="ARBA" id="ARBA00023329"/>
    </source>
</evidence>
<reference evidence="12 13" key="1">
    <citation type="submission" date="2014-06" db="EMBL/GenBank/DDBJ databases">
        <authorList>
            <person name="Swart Estienne"/>
        </authorList>
    </citation>
    <scope>NUCLEOTIDE SEQUENCE [LARGE SCALE GENOMIC DNA]</scope>
    <source>
        <strain evidence="12 13">130c</strain>
    </source>
</reference>
<organism evidence="12 13">
    <name type="scientific">Stylonychia lemnae</name>
    <name type="common">Ciliate</name>
    <dbReference type="NCBI Taxonomy" id="5949"/>
    <lineage>
        <taxon>Eukaryota</taxon>
        <taxon>Sar</taxon>
        <taxon>Alveolata</taxon>
        <taxon>Ciliophora</taxon>
        <taxon>Intramacronucleata</taxon>
        <taxon>Spirotrichea</taxon>
        <taxon>Stichotrichia</taxon>
        <taxon>Sporadotrichida</taxon>
        <taxon>Oxytrichidae</taxon>
        <taxon>Stylonychinae</taxon>
        <taxon>Stylonychia</taxon>
    </lineage>
</organism>
<dbReference type="InterPro" id="IPR002553">
    <property type="entry name" value="Clathrin/coatomer_adapt-like_N"/>
</dbReference>
<dbReference type="InterPro" id="IPR008152">
    <property type="entry name" value="Clathrin_a/b/g-adaptin_app_Ig"/>
</dbReference>
<dbReference type="AlphaFoldDB" id="A0A078AR52"/>
<dbReference type="InterPro" id="IPR008153">
    <property type="entry name" value="GAE_dom"/>
</dbReference>
<evidence type="ECO:0000313" key="13">
    <source>
        <dbReference type="Proteomes" id="UP000039865"/>
    </source>
</evidence>
<keyword evidence="5 9" id="KW-0653">Protein transport</keyword>
<dbReference type="InterPro" id="IPR017107">
    <property type="entry name" value="AP1_complex_gsu"/>
</dbReference>
<dbReference type="PIRSF" id="PIRSF037094">
    <property type="entry name" value="AP1_complex_gamma"/>
    <property type="match status" value="1"/>
</dbReference>
<feature type="compositionally biased region" description="Basic and acidic residues" evidence="10">
    <location>
        <begin position="624"/>
        <end position="634"/>
    </location>
</feature>
<dbReference type="OMA" id="AICAMRI"/>
<dbReference type="SMART" id="SM00809">
    <property type="entry name" value="Alpha_adaptinC2"/>
    <property type="match status" value="1"/>
</dbReference>
<dbReference type="InterPro" id="IPR016024">
    <property type="entry name" value="ARM-type_fold"/>
</dbReference>
<dbReference type="Pfam" id="PF01602">
    <property type="entry name" value="Adaptin_N"/>
    <property type="match status" value="1"/>
</dbReference>
<feature type="region of interest" description="Disordered" evidence="10">
    <location>
        <begin position="606"/>
        <end position="637"/>
    </location>
</feature>
<evidence type="ECO:0000256" key="9">
    <source>
        <dbReference type="PIRNR" id="PIRNR037094"/>
    </source>
</evidence>
<comment type="similarity">
    <text evidence="3 9">Belongs to the adaptor complexes large subunit family.</text>
</comment>
<dbReference type="FunCoup" id="A0A078AR52">
    <property type="interactions" value="404"/>
</dbReference>
<evidence type="ECO:0000256" key="7">
    <source>
        <dbReference type="ARBA" id="ARBA00023136"/>
    </source>
</evidence>
<dbReference type="InParanoid" id="A0A078AR52"/>